<accession>A0AAD5MZE1</accession>
<reference evidence="1" key="1">
    <citation type="submission" date="2021-06" db="EMBL/GenBank/DDBJ databases">
        <title>Parelaphostrongylus tenuis whole genome reference sequence.</title>
        <authorList>
            <person name="Garwood T.J."/>
            <person name="Larsen P.A."/>
            <person name="Fountain-Jones N.M."/>
            <person name="Garbe J.R."/>
            <person name="Macchietto M.G."/>
            <person name="Kania S.A."/>
            <person name="Gerhold R.W."/>
            <person name="Richards J.E."/>
            <person name="Wolf T.M."/>
        </authorList>
    </citation>
    <scope>NUCLEOTIDE SEQUENCE</scope>
    <source>
        <strain evidence="1">MNPRO001-30</strain>
        <tissue evidence="1">Meninges</tissue>
    </source>
</reference>
<evidence type="ECO:0008006" key="3">
    <source>
        <dbReference type="Google" id="ProtNLM"/>
    </source>
</evidence>
<organism evidence="1 2">
    <name type="scientific">Parelaphostrongylus tenuis</name>
    <name type="common">Meningeal worm</name>
    <dbReference type="NCBI Taxonomy" id="148309"/>
    <lineage>
        <taxon>Eukaryota</taxon>
        <taxon>Metazoa</taxon>
        <taxon>Ecdysozoa</taxon>
        <taxon>Nematoda</taxon>
        <taxon>Chromadorea</taxon>
        <taxon>Rhabditida</taxon>
        <taxon>Rhabditina</taxon>
        <taxon>Rhabditomorpha</taxon>
        <taxon>Strongyloidea</taxon>
        <taxon>Metastrongylidae</taxon>
        <taxon>Parelaphostrongylus</taxon>
    </lineage>
</organism>
<proteinExistence type="predicted"/>
<dbReference type="Gene3D" id="3.30.160.60">
    <property type="entry name" value="Classic Zinc Finger"/>
    <property type="match status" value="2"/>
</dbReference>
<evidence type="ECO:0000313" key="1">
    <source>
        <dbReference type="EMBL" id="KAJ1356584.1"/>
    </source>
</evidence>
<gene>
    <name evidence="1" type="ORF">KIN20_014315</name>
</gene>
<dbReference type="AlphaFoldDB" id="A0AAD5MZE1"/>
<name>A0AAD5MZE1_PARTN</name>
<keyword evidence="2" id="KW-1185">Reference proteome</keyword>
<dbReference type="Proteomes" id="UP001196413">
    <property type="component" value="Unassembled WGS sequence"/>
</dbReference>
<protein>
    <recommendedName>
        <fullName evidence="3">C2H2-type domain-containing protein</fullName>
    </recommendedName>
</protein>
<dbReference type="EMBL" id="JAHQIW010002845">
    <property type="protein sequence ID" value="KAJ1356584.1"/>
    <property type="molecule type" value="Genomic_DNA"/>
</dbReference>
<sequence length="72" mass="8566">MRHLECRLRLKRFFGSTYALPSRISMRECTQEKSHTHVDIVEETLTIHIRTHTGEKPYPCGICGQEFRDRYV</sequence>
<dbReference type="SUPFAM" id="SSF57667">
    <property type="entry name" value="beta-beta-alpha zinc fingers"/>
    <property type="match status" value="1"/>
</dbReference>
<comment type="caution">
    <text evidence="1">The sequence shown here is derived from an EMBL/GenBank/DDBJ whole genome shotgun (WGS) entry which is preliminary data.</text>
</comment>
<dbReference type="InterPro" id="IPR036236">
    <property type="entry name" value="Znf_C2H2_sf"/>
</dbReference>
<evidence type="ECO:0000313" key="2">
    <source>
        <dbReference type="Proteomes" id="UP001196413"/>
    </source>
</evidence>